<dbReference type="PANTHER" id="PTHR31435">
    <property type="entry name" value="PROTEIN NATD1"/>
    <property type="match status" value="1"/>
</dbReference>
<dbReference type="InterPro" id="IPR031165">
    <property type="entry name" value="GNAT_YJDJ"/>
</dbReference>
<accession>A0A246GDL5</accession>
<organism evidence="2 3">
    <name type="scientific">Flavobacterium columnare</name>
    <dbReference type="NCBI Taxonomy" id="996"/>
    <lineage>
        <taxon>Bacteria</taxon>
        <taxon>Pseudomonadati</taxon>
        <taxon>Bacteroidota</taxon>
        <taxon>Flavobacteriia</taxon>
        <taxon>Flavobacteriales</taxon>
        <taxon>Flavobacteriaceae</taxon>
        <taxon>Flavobacterium</taxon>
    </lineage>
</organism>
<sequence>MSDIQHYPELKIFIMKVGDDFAKIEYTEKNNCYYLIHSEVPKKLRGQGIGKELVEKTFEYLHEHKIKGIAICSYIKTIVNKSDKLKKISL</sequence>
<reference evidence="2 3" key="1">
    <citation type="journal article" date="2017" name="Infect. Genet. Evol.">
        <title>Comparative genome analysis of fish pathogen Flavobacterium columnare reveals extensive sequence diversity within the species.</title>
        <authorList>
            <person name="Kayansamruaj P."/>
            <person name="Dong H.T."/>
            <person name="Hirono I."/>
            <person name="Kondo H."/>
            <person name="Senapin S."/>
            <person name="Rodkhum C."/>
        </authorList>
    </citation>
    <scope>NUCLEOTIDE SEQUENCE [LARGE SCALE GENOMIC DNA]</scope>
    <source>
        <strain evidence="2 3">1214</strain>
    </source>
</reference>
<evidence type="ECO:0000313" key="2">
    <source>
        <dbReference type="EMBL" id="OWP79406.1"/>
    </source>
</evidence>
<dbReference type="InterPro" id="IPR016181">
    <property type="entry name" value="Acyl_CoA_acyltransferase"/>
</dbReference>
<evidence type="ECO:0000313" key="3">
    <source>
        <dbReference type="Proteomes" id="UP000198034"/>
    </source>
</evidence>
<name>A0A246GDL5_9FLAO</name>
<dbReference type="Proteomes" id="UP000198034">
    <property type="component" value="Unassembled WGS sequence"/>
</dbReference>
<gene>
    <name evidence="2" type="ORF">BWK62_02605</name>
</gene>
<dbReference type="SUPFAM" id="SSF55729">
    <property type="entry name" value="Acyl-CoA N-acyltransferases (Nat)"/>
    <property type="match status" value="1"/>
</dbReference>
<evidence type="ECO:0000259" key="1">
    <source>
        <dbReference type="PROSITE" id="PS51729"/>
    </source>
</evidence>
<feature type="domain" description="N-acetyltransferase" evidence="1">
    <location>
        <begin position="5"/>
        <end position="90"/>
    </location>
</feature>
<dbReference type="Gene3D" id="3.40.630.30">
    <property type="match status" value="1"/>
</dbReference>
<dbReference type="InterPro" id="IPR045057">
    <property type="entry name" value="Gcn5-rel_NAT"/>
</dbReference>
<dbReference type="PANTHER" id="PTHR31435:SF9">
    <property type="entry name" value="PROTEIN NATD1"/>
    <property type="match status" value="1"/>
</dbReference>
<proteinExistence type="predicted"/>
<comment type="caution">
    <text evidence="2">The sequence shown here is derived from an EMBL/GenBank/DDBJ whole genome shotgun (WGS) entry which is preliminary data.</text>
</comment>
<dbReference type="PROSITE" id="PS51729">
    <property type="entry name" value="GNAT_YJDJ"/>
    <property type="match status" value="1"/>
</dbReference>
<dbReference type="Pfam" id="PF14542">
    <property type="entry name" value="Acetyltransf_CG"/>
    <property type="match status" value="1"/>
</dbReference>
<dbReference type="EMBL" id="MTCY01000004">
    <property type="protein sequence ID" value="OWP79406.1"/>
    <property type="molecule type" value="Genomic_DNA"/>
</dbReference>
<protein>
    <recommendedName>
        <fullName evidence="1">N-acetyltransferase domain-containing protein</fullName>
    </recommendedName>
</protein>
<dbReference type="CDD" id="cd04301">
    <property type="entry name" value="NAT_SF"/>
    <property type="match status" value="1"/>
</dbReference>
<dbReference type="AlphaFoldDB" id="A0A246GDL5"/>